<feature type="compositionally biased region" description="Low complexity" evidence="1">
    <location>
        <begin position="105"/>
        <end position="125"/>
    </location>
</feature>
<feature type="region of interest" description="Disordered" evidence="1">
    <location>
        <begin position="105"/>
        <end position="142"/>
    </location>
</feature>
<sequence>MECLSGTVQLVKDDTCTPECTRTRSLLPHDQQEQLLFHNVQERQANTNSRCYANGVSRWLGGNLEKVDEDCIQINCEGDGSSTAMFVLRLNPWCTCPTATTTTTAMPTTTMAPSTSTMEASTSTPQHCEEESTTTEAPTTVSTTDMMACETEDSNTTV</sequence>
<proteinExistence type="predicted"/>
<reference evidence="2" key="1">
    <citation type="submission" date="2023-11" db="EMBL/GenBank/DDBJ databases">
        <title>Genome assemblies of two species of porcelain crab, Petrolisthes cinctipes and Petrolisthes manimaculis (Anomura: Porcellanidae).</title>
        <authorList>
            <person name="Angst P."/>
        </authorList>
    </citation>
    <scope>NUCLEOTIDE SEQUENCE</scope>
    <source>
        <strain evidence="2">PB745_02</strain>
        <tissue evidence="2">Gill</tissue>
    </source>
</reference>
<accession>A0AAE1TZU3</accession>
<dbReference type="Proteomes" id="UP001292094">
    <property type="component" value="Unassembled WGS sequence"/>
</dbReference>
<comment type="caution">
    <text evidence="2">The sequence shown here is derived from an EMBL/GenBank/DDBJ whole genome shotgun (WGS) entry which is preliminary data.</text>
</comment>
<keyword evidence="3" id="KW-1185">Reference proteome</keyword>
<gene>
    <name evidence="2" type="ORF">Pmani_024664</name>
</gene>
<evidence type="ECO:0000256" key="1">
    <source>
        <dbReference type="SAM" id="MobiDB-lite"/>
    </source>
</evidence>
<dbReference type="AlphaFoldDB" id="A0AAE1TZU3"/>
<dbReference type="EMBL" id="JAWZYT010002603">
    <property type="protein sequence ID" value="KAK4303321.1"/>
    <property type="molecule type" value="Genomic_DNA"/>
</dbReference>
<protein>
    <submittedName>
        <fullName evidence="2">Uncharacterized protein</fullName>
    </submittedName>
</protein>
<organism evidence="2 3">
    <name type="scientific">Petrolisthes manimaculis</name>
    <dbReference type="NCBI Taxonomy" id="1843537"/>
    <lineage>
        <taxon>Eukaryota</taxon>
        <taxon>Metazoa</taxon>
        <taxon>Ecdysozoa</taxon>
        <taxon>Arthropoda</taxon>
        <taxon>Crustacea</taxon>
        <taxon>Multicrustacea</taxon>
        <taxon>Malacostraca</taxon>
        <taxon>Eumalacostraca</taxon>
        <taxon>Eucarida</taxon>
        <taxon>Decapoda</taxon>
        <taxon>Pleocyemata</taxon>
        <taxon>Anomura</taxon>
        <taxon>Galatheoidea</taxon>
        <taxon>Porcellanidae</taxon>
        <taxon>Petrolisthes</taxon>
    </lineage>
</organism>
<name>A0AAE1TZU3_9EUCA</name>
<evidence type="ECO:0000313" key="3">
    <source>
        <dbReference type="Proteomes" id="UP001292094"/>
    </source>
</evidence>
<evidence type="ECO:0000313" key="2">
    <source>
        <dbReference type="EMBL" id="KAK4303321.1"/>
    </source>
</evidence>